<dbReference type="PANTHER" id="PTHR42940:SF1">
    <property type="entry name" value="ENOYL REDUCTASE (ER) DOMAIN-CONTAINING PROTEIN"/>
    <property type="match status" value="1"/>
</dbReference>
<comment type="similarity">
    <text evidence="2 7">Belongs to the zinc-containing alcohol dehydrogenase family.</text>
</comment>
<reference evidence="9 10" key="1">
    <citation type="submission" date="2023-08" db="EMBL/GenBank/DDBJ databases">
        <title>Black Yeasts Isolated from many extreme environments.</title>
        <authorList>
            <person name="Coleine C."/>
            <person name="Stajich J.E."/>
            <person name="Selbmann L."/>
        </authorList>
    </citation>
    <scope>NUCLEOTIDE SEQUENCE [LARGE SCALE GENOMIC DNA]</scope>
    <source>
        <strain evidence="9 10">CCFEE 5792</strain>
    </source>
</reference>
<organism evidence="9 10">
    <name type="scientific">Exophiala bonariae</name>
    <dbReference type="NCBI Taxonomy" id="1690606"/>
    <lineage>
        <taxon>Eukaryota</taxon>
        <taxon>Fungi</taxon>
        <taxon>Dikarya</taxon>
        <taxon>Ascomycota</taxon>
        <taxon>Pezizomycotina</taxon>
        <taxon>Eurotiomycetes</taxon>
        <taxon>Chaetothyriomycetidae</taxon>
        <taxon>Chaetothyriales</taxon>
        <taxon>Herpotrichiellaceae</taxon>
        <taxon>Exophiala</taxon>
    </lineage>
</organism>
<evidence type="ECO:0000256" key="4">
    <source>
        <dbReference type="ARBA" id="ARBA00022833"/>
    </source>
</evidence>
<dbReference type="Gene3D" id="3.40.50.720">
    <property type="entry name" value="NAD(P)-binding Rossmann-like Domain"/>
    <property type="match status" value="1"/>
</dbReference>
<dbReference type="Pfam" id="PF08240">
    <property type="entry name" value="ADH_N"/>
    <property type="match status" value="1"/>
</dbReference>
<keyword evidence="6" id="KW-0520">NAD</keyword>
<dbReference type="SUPFAM" id="SSF50129">
    <property type="entry name" value="GroES-like"/>
    <property type="match status" value="1"/>
</dbReference>
<evidence type="ECO:0000256" key="1">
    <source>
        <dbReference type="ARBA" id="ARBA00001947"/>
    </source>
</evidence>
<dbReference type="RefSeq" id="XP_064710919.1">
    <property type="nucleotide sequence ID" value="XM_064848295.1"/>
</dbReference>
<dbReference type="InterPro" id="IPR013149">
    <property type="entry name" value="ADH-like_C"/>
</dbReference>
<dbReference type="FunFam" id="3.40.50.720:FF:000039">
    <property type="entry name" value="Alcohol dehydrogenase AdhP"/>
    <property type="match status" value="1"/>
</dbReference>
<proteinExistence type="inferred from homology"/>
<sequence length="366" mass="39059">MGSLEANPNFEIPKTCVAAVVKNEGPEFYVELEQLPVPVIKPHEVLLRLNATGLCMSDVHFMLNDWTTMPKMSSFGTKCAGHEGAGVIVKVGERVTGLRIGQRAGVKPYLDVCHVCKLCRTGKEVYCANAVVTGLHCDGSYKQYIAVPERYTTIIPEGVSDYVAGPLMCSGSTAYTSIKESNLKPGQWALFIGGGSGVGIQGVQLAAAMGLRPIVVDTGDDRGLLSISLGAEHFIDFEKVQDPIRAVLELTEGGVDGVFVTAAAAYPKALEYLGCTVGGVVMCIGLPPTGKFNVDLVPSSLIFRNSCIKGTLVSGLADVDTTLEFARRGKLNMEPTVVGLSQFNDAVQRLKRGQVVGRVVVDFNMQ</sequence>
<dbReference type="GO" id="GO:0005737">
    <property type="term" value="C:cytoplasm"/>
    <property type="evidence" value="ECO:0007669"/>
    <property type="project" value="TreeGrafter"/>
</dbReference>
<evidence type="ECO:0000313" key="9">
    <source>
        <dbReference type="EMBL" id="KAK5062647.1"/>
    </source>
</evidence>
<feature type="domain" description="Enoyl reductase (ER)" evidence="8">
    <location>
        <begin position="25"/>
        <end position="361"/>
    </location>
</feature>
<dbReference type="Pfam" id="PF00107">
    <property type="entry name" value="ADH_zinc_N"/>
    <property type="match status" value="1"/>
</dbReference>
<dbReference type="InterPro" id="IPR002328">
    <property type="entry name" value="ADH_Zn_CS"/>
</dbReference>
<keyword evidence="5" id="KW-0560">Oxidoreductase</keyword>
<dbReference type="InterPro" id="IPR013154">
    <property type="entry name" value="ADH-like_N"/>
</dbReference>
<dbReference type="PROSITE" id="PS00059">
    <property type="entry name" value="ADH_ZINC"/>
    <property type="match status" value="1"/>
</dbReference>
<evidence type="ECO:0000256" key="2">
    <source>
        <dbReference type="ARBA" id="ARBA00008072"/>
    </source>
</evidence>
<dbReference type="InterPro" id="IPR020843">
    <property type="entry name" value="ER"/>
</dbReference>
<keyword evidence="4 7" id="KW-0862">Zinc</keyword>
<dbReference type="GeneID" id="89972898"/>
<evidence type="ECO:0000256" key="5">
    <source>
        <dbReference type="ARBA" id="ARBA00023002"/>
    </source>
</evidence>
<keyword evidence="3 7" id="KW-0479">Metal-binding</keyword>
<accession>A0AAV9NN54</accession>
<gene>
    <name evidence="9" type="ORF">LTR84_004720</name>
</gene>
<dbReference type="Proteomes" id="UP001358417">
    <property type="component" value="Unassembled WGS sequence"/>
</dbReference>
<evidence type="ECO:0000256" key="3">
    <source>
        <dbReference type="ARBA" id="ARBA00022723"/>
    </source>
</evidence>
<comment type="cofactor">
    <cofactor evidence="1 7">
        <name>Zn(2+)</name>
        <dbReference type="ChEBI" id="CHEBI:29105"/>
    </cofactor>
</comment>
<name>A0AAV9NN54_9EURO</name>
<dbReference type="Gene3D" id="3.90.180.10">
    <property type="entry name" value="Medium-chain alcohol dehydrogenases, catalytic domain"/>
    <property type="match status" value="1"/>
</dbReference>
<comment type="caution">
    <text evidence="9">The sequence shown here is derived from an EMBL/GenBank/DDBJ whole genome shotgun (WGS) entry which is preliminary data.</text>
</comment>
<keyword evidence="10" id="KW-1185">Reference proteome</keyword>
<dbReference type="AlphaFoldDB" id="A0AAV9NN54"/>
<evidence type="ECO:0000259" key="8">
    <source>
        <dbReference type="SMART" id="SM00829"/>
    </source>
</evidence>
<protein>
    <recommendedName>
        <fullName evidence="8">Enoyl reductase (ER) domain-containing protein</fullName>
    </recommendedName>
</protein>
<dbReference type="InterPro" id="IPR036291">
    <property type="entry name" value="NAD(P)-bd_dom_sf"/>
</dbReference>
<dbReference type="GO" id="GO:0004022">
    <property type="term" value="F:alcohol dehydrogenase (NAD+) activity"/>
    <property type="evidence" value="ECO:0007669"/>
    <property type="project" value="TreeGrafter"/>
</dbReference>
<dbReference type="GO" id="GO:0008270">
    <property type="term" value="F:zinc ion binding"/>
    <property type="evidence" value="ECO:0007669"/>
    <property type="project" value="InterPro"/>
</dbReference>
<evidence type="ECO:0000313" key="10">
    <source>
        <dbReference type="Proteomes" id="UP001358417"/>
    </source>
</evidence>
<dbReference type="PANTHER" id="PTHR42940">
    <property type="entry name" value="ALCOHOL DEHYDROGENASE 1-RELATED"/>
    <property type="match status" value="1"/>
</dbReference>
<dbReference type="SUPFAM" id="SSF51735">
    <property type="entry name" value="NAD(P)-binding Rossmann-fold domains"/>
    <property type="match status" value="1"/>
</dbReference>
<evidence type="ECO:0000256" key="7">
    <source>
        <dbReference type="RuleBase" id="RU361277"/>
    </source>
</evidence>
<dbReference type="SMART" id="SM00829">
    <property type="entry name" value="PKS_ER"/>
    <property type="match status" value="1"/>
</dbReference>
<dbReference type="CDD" id="cd08297">
    <property type="entry name" value="CAD3"/>
    <property type="match status" value="1"/>
</dbReference>
<evidence type="ECO:0000256" key="6">
    <source>
        <dbReference type="ARBA" id="ARBA00023027"/>
    </source>
</evidence>
<dbReference type="EMBL" id="JAVRRD010000002">
    <property type="protein sequence ID" value="KAK5062647.1"/>
    <property type="molecule type" value="Genomic_DNA"/>
</dbReference>
<dbReference type="InterPro" id="IPR011032">
    <property type="entry name" value="GroES-like_sf"/>
</dbReference>